<dbReference type="InterPro" id="IPR038765">
    <property type="entry name" value="Papain-like_cys_pep_sf"/>
</dbReference>
<dbReference type="Proteomes" id="UP000887574">
    <property type="component" value="Unplaced"/>
</dbReference>
<dbReference type="SUPFAM" id="SSF54001">
    <property type="entry name" value="Cysteine proteinases"/>
    <property type="match status" value="1"/>
</dbReference>
<keyword evidence="2" id="KW-0645">Protease</keyword>
<comment type="similarity">
    <text evidence="1">Belongs to the peptidase C48 family.</text>
</comment>
<keyword evidence="5" id="KW-1185">Reference proteome</keyword>
<evidence type="ECO:0000256" key="1">
    <source>
        <dbReference type="ARBA" id="ARBA00005234"/>
    </source>
</evidence>
<name>A0A915DKY5_9BILA</name>
<dbReference type="WBParaSite" id="jg20673.2">
    <property type="protein sequence ID" value="jg20673.2"/>
    <property type="gene ID" value="jg20673"/>
</dbReference>
<evidence type="ECO:0000313" key="6">
    <source>
        <dbReference type="WBParaSite" id="jg20673.2"/>
    </source>
</evidence>
<protein>
    <submittedName>
        <fullName evidence="6">Ubiquitin-like protease family profile domain-containing protein</fullName>
    </submittedName>
</protein>
<dbReference type="Pfam" id="PF02902">
    <property type="entry name" value="Peptidase_C48"/>
    <property type="match status" value="1"/>
</dbReference>
<reference evidence="6" key="1">
    <citation type="submission" date="2022-11" db="UniProtKB">
        <authorList>
            <consortium name="WormBaseParasite"/>
        </authorList>
    </citation>
    <scope>IDENTIFICATION</scope>
</reference>
<evidence type="ECO:0000259" key="4">
    <source>
        <dbReference type="Pfam" id="PF02902"/>
    </source>
</evidence>
<dbReference type="GO" id="GO:0006508">
    <property type="term" value="P:proteolysis"/>
    <property type="evidence" value="ECO:0007669"/>
    <property type="project" value="UniProtKB-KW"/>
</dbReference>
<evidence type="ECO:0000256" key="3">
    <source>
        <dbReference type="ARBA" id="ARBA00022801"/>
    </source>
</evidence>
<evidence type="ECO:0000313" key="5">
    <source>
        <dbReference type="Proteomes" id="UP000887574"/>
    </source>
</evidence>
<accession>A0A915DKY5</accession>
<dbReference type="InterPro" id="IPR003653">
    <property type="entry name" value="Peptidase_C48_C"/>
</dbReference>
<keyword evidence="3" id="KW-0378">Hydrolase</keyword>
<dbReference type="GO" id="GO:0008234">
    <property type="term" value="F:cysteine-type peptidase activity"/>
    <property type="evidence" value="ECO:0007669"/>
    <property type="project" value="InterPro"/>
</dbReference>
<sequence length="317" mass="37278">MDALLAKPHSLNSNCGNKKFFHDGRLYYKQRLLRGINHGKVSTDCDQKPRDARAELGSLWMGVSARWLQDMVVIQIHPYRSHSYQKRRKAVSNFYNYAHRTIFRKWQQENEEFKEPVLILMIANRQKIRRMSRKYKRGIDEVYYEMVIGHAPPIKRRKVARNRAMDYLSGIASNFRMAQAHLHEIEKGDRAKVVVSRFSIELTNDDMCRLEPGKLINDNIIDYYLQLVSYRSKQNLSLPKAVKIKKHRLIYYDSLLGDGHICLSLIKKYLEQESMQKGHHEKDPVNWLGFNDKTIPQQSNCYDCGIFRLSICGIRIT</sequence>
<feature type="domain" description="Ubiquitin-like protease family profile" evidence="4">
    <location>
        <begin position="241"/>
        <end position="310"/>
    </location>
</feature>
<dbReference type="Gene3D" id="3.40.395.10">
    <property type="entry name" value="Adenoviral Proteinase, Chain A"/>
    <property type="match status" value="2"/>
</dbReference>
<proteinExistence type="inferred from homology"/>
<organism evidence="5 6">
    <name type="scientific">Ditylenchus dipsaci</name>
    <dbReference type="NCBI Taxonomy" id="166011"/>
    <lineage>
        <taxon>Eukaryota</taxon>
        <taxon>Metazoa</taxon>
        <taxon>Ecdysozoa</taxon>
        <taxon>Nematoda</taxon>
        <taxon>Chromadorea</taxon>
        <taxon>Rhabditida</taxon>
        <taxon>Tylenchina</taxon>
        <taxon>Tylenchomorpha</taxon>
        <taxon>Sphaerularioidea</taxon>
        <taxon>Anguinidae</taxon>
        <taxon>Anguininae</taxon>
        <taxon>Ditylenchus</taxon>
    </lineage>
</organism>
<evidence type="ECO:0000256" key="2">
    <source>
        <dbReference type="ARBA" id="ARBA00022670"/>
    </source>
</evidence>
<dbReference type="AlphaFoldDB" id="A0A915DKY5"/>